<evidence type="ECO:0000313" key="4">
    <source>
        <dbReference type="Proteomes" id="UP001595872"/>
    </source>
</evidence>
<keyword evidence="1" id="KW-1133">Transmembrane helix</keyword>
<feature type="transmembrane region" description="Helical" evidence="1">
    <location>
        <begin position="49"/>
        <end position="65"/>
    </location>
</feature>
<dbReference type="RefSeq" id="WP_378253966.1">
    <property type="nucleotide sequence ID" value="NZ_JBHSIT010000003.1"/>
</dbReference>
<proteinExistence type="predicted"/>
<dbReference type="Pfam" id="PF10756">
    <property type="entry name" value="bPH_6"/>
    <property type="match status" value="1"/>
</dbReference>
<protein>
    <submittedName>
        <fullName evidence="3">PH domain-containing protein</fullName>
    </submittedName>
</protein>
<accession>A0ABV9TUQ4</accession>
<dbReference type="EMBL" id="JBHSIT010000003">
    <property type="protein sequence ID" value="MFC4907842.1"/>
    <property type="molecule type" value="Genomic_DNA"/>
</dbReference>
<organism evidence="3 4">
    <name type="scientific">Actinomadura gamaensis</name>
    <dbReference type="NCBI Taxonomy" id="1763541"/>
    <lineage>
        <taxon>Bacteria</taxon>
        <taxon>Bacillati</taxon>
        <taxon>Actinomycetota</taxon>
        <taxon>Actinomycetes</taxon>
        <taxon>Streptosporangiales</taxon>
        <taxon>Thermomonosporaceae</taxon>
        <taxon>Actinomadura</taxon>
    </lineage>
</organism>
<gene>
    <name evidence="3" type="ORF">ACFPCY_10955</name>
</gene>
<keyword evidence="4" id="KW-1185">Reference proteome</keyword>
<feature type="domain" description="Low molecular weight protein antigen 6 PH" evidence="2">
    <location>
        <begin position="66"/>
        <end position="134"/>
    </location>
</feature>
<dbReference type="Proteomes" id="UP001595872">
    <property type="component" value="Unassembled WGS sequence"/>
</dbReference>
<reference evidence="4" key="1">
    <citation type="journal article" date="2019" name="Int. J. Syst. Evol. Microbiol.">
        <title>The Global Catalogue of Microorganisms (GCM) 10K type strain sequencing project: providing services to taxonomists for standard genome sequencing and annotation.</title>
        <authorList>
            <consortium name="The Broad Institute Genomics Platform"/>
            <consortium name="The Broad Institute Genome Sequencing Center for Infectious Disease"/>
            <person name="Wu L."/>
            <person name="Ma J."/>
        </authorList>
    </citation>
    <scope>NUCLEOTIDE SEQUENCE [LARGE SCALE GENOMIC DNA]</scope>
    <source>
        <strain evidence="4">KLKA75</strain>
    </source>
</reference>
<feature type="transmembrane region" description="Helical" evidence="1">
    <location>
        <begin position="18"/>
        <end position="37"/>
    </location>
</feature>
<dbReference type="InterPro" id="IPR019692">
    <property type="entry name" value="CFP-6_PH"/>
</dbReference>
<name>A0ABV9TUQ4_9ACTN</name>
<sequence length="147" mass="16032">MTDVPALPVVWRPRTTRLVAYVTAGVSVLGMVLLAVFVAPQFKAFDRTMMVLFGLLVAWILHMLARCRVAADEAGVTVVNAFRTRRLDWAEIVDVTMSVGEPWPTLDLADGTSLGAMGINGAEKHLAARQLSELQSLVRVRGEAADR</sequence>
<evidence type="ECO:0000313" key="3">
    <source>
        <dbReference type="EMBL" id="MFC4907842.1"/>
    </source>
</evidence>
<evidence type="ECO:0000256" key="1">
    <source>
        <dbReference type="SAM" id="Phobius"/>
    </source>
</evidence>
<keyword evidence="1" id="KW-0472">Membrane</keyword>
<keyword evidence="1" id="KW-0812">Transmembrane</keyword>
<evidence type="ECO:0000259" key="2">
    <source>
        <dbReference type="Pfam" id="PF10756"/>
    </source>
</evidence>
<comment type="caution">
    <text evidence="3">The sequence shown here is derived from an EMBL/GenBank/DDBJ whole genome shotgun (WGS) entry which is preliminary data.</text>
</comment>